<dbReference type="RefSeq" id="WP_058529333.1">
    <property type="nucleotide sequence ID" value="NZ_UGON01000002.1"/>
</dbReference>
<protein>
    <submittedName>
        <fullName evidence="2">Uncharacterized protein</fullName>
    </submittedName>
</protein>
<sequence length="814" mass="91801">MTQEKQEIQETIVELPDQENPIEQAKNSLLGSIGKYDSKTQGVSQLSEEGKKALYDGFDKYQKERQEELNKAKRDNKITEEEAKDPAYYRKKFIEFLYDKAQKKEIKTGNGEPVTLEAMLGQEGVELYQKALKEERYSQEYMDAVFNKATKHYEGEKWAERLIVPIGGPSGAGKSYAAGEIVKQASTYVRKVPNDDSGNYVVSIDGGIGREMSKIRNEVIKVARLNGHAGVSDLHEQSKVLGGIKKNLWNAAMKTKGLSMVWPETFSHWHIPSGKLYPKQIINAIKKRVPLLSKLQSELLSLANMQDTKVIFSRVVSPNNDEQMKNVIRYNGNKRAYGDISALKKGSYEDTDYSKLPESKAYSAGPLDFFFNSGLFGSRDAEKHYQKVCKKPVVIHVVNDMILVKNTGGNNWVRTNDPNDATMSVSERLFNDWQAKEPDTSLEEYVQQHRSEYKPLIKNPELAKLESSVEQLLEDAKRHNDDIAIQIAASLQKQIQQIETCWRNDKKADCRQKIENVKLLLHNCGQCTEYLKLPKANRILNHLSEQLIVMKSSLLGEKEKSTYAQTPSIDWSAKKDFMTADNEDALGFKTEFVDNVAKINEGIDARISETANCTAVQSETAGTVKFKSKELKENEAIRAYLDFGAEDGGNKKIGLLKQDHTGKVTDLSSDNLATDEKARVAFKQAQMFLMQWKPGGGDITIRGPDKDMANKVYASLLLLKESDPKFKQVKIVSLVAGCNGPKKGGQAKFIKQHLGTTDDGPLNKDMRERAVQELREAGSAKFRDRLSEMRQEFEKPPVQSREEQEQQQGLNIQQ</sequence>
<dbReference type="Proteomes" id="UP000054997">
    <property type="component" value="Unassembled WGS sequence"/>
</dbReference>
<keyword evidence="3" id="KW-1185">Reference proteome</keyword>
<feature type="compositionally biased region" description="Basic and acidic residues" evidence="1">
    <location>
        <begin position="775"/>
        <end position="804"/>
    </location>
</feature>
<proteinExistence type="predicted"/>
<organism evidence="2 3">
    <name type="scientific">Legionella londiniensis</name>
    <dbReference type="NCBI Taxonomy" id="45068"/>
    <lineage>
        <taxon>Bacteria</taxon>
        <taxon>Pseudomonadati</taxon>
        <taxon>Pseudomonadota</taxon>
        <taxon>Gammaproteobacteria</taxon>
        <taxon>Legionellales</taxon>
        <taxon>Legionellaceae</taxon>
        <taxon>Legionella</taxon>
    </lineage>
</organism>
<evidence type="ECO:0000313" key="2">
    <source>
        <dbReference type="EMBL" id="KTD21246.1"/>
    </source>
</evidence>
<feature type="region of interest" description="Disordered" evidence="1">
    <location>
        <begin position="775"/>
        <end position="814"/>
    </location>
</feature>
<dbReference type="EMBL" id="LNYK01000016">
    <property type="protein sequence ID" value="KTD21246.1"/>
    <property type="molecule type" value="Genomic_DNA"/>
</dbReference>
<dbReference type="AlphaFoldDB" id="A0A0W0VMG4"/>
<dbReference type="PATRIC" id="fig|45068.5.peg.1453"/>
<reference evidence="2 3" key="1">
    <citation type="submission" date="2015-11" db="EMBL/GenBank/DDBJ databases">
        <title>Genomic analysis of 38 Legionella species identifies large and diverse effector repertoires.</title>
        <authorList>
            <person name="Burstein D."/>
            <person name="Amaro F."/>
            <person name="Zusman T."/>
            <person name="Lifshitz Z."/>
            <person name="Cohen O."/>
            <person name="Gilbert J.A."/>
            <person name="Pupko T."/>
            <person name="Shuman H.A."/>
            <person name="Segal G."/>
        </authorList>
    </citation>
    <scope>NUCLEOTIDE SEQUENCE [LARGE SCALE GENOMIC DNA]</scope>
    <source>
        <strain evidence="2 3">ATCC 49505</strain>
    </source>
</reference>
<evidence type="ECO:0000256" key="1">
    <source>
        <dbReference type="SAM" id="MobiDB-lite"/>
    </source>
</evidence>
<gene>
    <name evidence="2" type="ORF">Llon_1344</name>
</gene>
<dbReference type="STRING" id="45068.Llon_1344"/>
<comment type="caution">
    <text evidence="2">The sequence shown here is derived from an EMBL/GenBank/DDBJ whole genome shotgun (WGS) entry which is preliminary data.</text>
</comment>
<evidence type="ECO:0000313" key="3">
    <source>
        <dbReference type="Proteomes" id="UP000054997"/>
    </source>
</evidence>
<accession>A0A0W0VMG4</accession>
<name>A0A0W0VMG4_9GAMM</name>